<sequence>MLWGPSDVRGLVQAKPLLRQDQFRVELDASRASNEKLRKANKELHRDLQRLGKRSAGKRSPPIQARARPMPF</sequence>
<evidence type="ECO:0000313" key="2">
    <source>
        <dbReference type="EMBL" id="KAK7342360.1"/>
    </source>
</evidence>
<evidence type="ECO:0000313" key="3">
    <source>
        <dbReference type="Proteomes" id="UP001374584"/>
    </source>
</evidence>
<gene>
    <name evidence="2" type="ORF">VNO80_25309</name>
</gene>
<accession>A0AAN9LU12</accession>
<evidence type="ECO:0000256" key="1">
    <source>
        <dbReference type="SAM" id="MobiDB-lite"/>
    </source>
</evidence>
<dbReference type="Proteomes" id="UP001374584">
    <property type="component" value="Unassembled WGS sequence"/>
</dbReference>
<organism evidence="2 3">
    <name type="scientific">Phaseolus coccineus</name>
    <name type="common">Scarlet runner bean</name>
    <name type="synonym">Phaseolus multiflorus</name>
    <dbReference type="NCBI Taxonomy" id="3886"/>
    <lineage>
        <taxon>Eukaryota</taxon>
        <taxon>Viridiplantae</taxon>
        <taxon>Streptophyta</taxon>
        <taxon>Embryophyta</taxon>
        <taxon>Tracheophyta</taxon>
        <taxon>Spermatophyta</taxon>
        <taxon>Magnoliopsida</taxon>
        <taxon>eudicotyledons</taxon>
        <taxon>Gunneridae</taxon>
        <taxon>Pentapetalae</taxon>
        <taxon>rosids</taxon>
        <taxon>fabids</taxon>
        <taxon>Fabales</taxon>
        <taxon>Fabaceae</taxon>
        <taxon>Papilionoideae</taxon>
        <taxon>50 kb inversion clade</taxon>
        <taxon>NPAAA clade</taxon>
        <taxon>indigoferoid/millettioid clade</taxon>
        <taxon>Phaseoleae</taxon>
        <taxon>Phaseolus</taxon>
    </lineage>
</organism>
<keyword evidence="3" id="KW-1185">Reference proteome</keyword>
<dbReference type="EMBL" id="JAYMYR010000009">
    <property type="protein sequence ID" value="KAK7342360.1"/>
    <property type="molecule type" value="Genomic_DNA"/>
</dbReference>
<feature type="region of interest" description="Disordered" evidence="1">
    <location>
        <begin position="41"/>
        <end position="72"/>
    </location>
</feature>
<comment type="caution">
    <text evidence="2">The sequence shown here is derived from an EMBL/GenBank/DDBJ whole genome shotgun (WGS) entry which is preliminary data.</text>
</comment>
<name>A0AAN9LU12_PHACN</name>
<feature type="compositionally biased region" description="Basic and acidic residues" evidence="1">
    <location>
        <begin position="41"/>
        <end position="50"/>
    </location>
</feature>
<dbReference type="AlphaFoldDB" id="A0AAN9LU12"/>
<protein>
    <submittedName>
        <fullName evidence="2">Uncharacterized protein</fullName>
    </submittedName>
</protein>
<proteinExistence type="predicted"/>
<reference evidence="2 3" key="1">
    <citation type="submission" date="2024-01" db="EMBL/GenBank/DDBJ databases">
        <title>The genomes of 5 underutilized Papilionoideae crops provide insights into root nodulation and disease resistanc.</title>
        <authorList>
            <person name="Jiang F."/>
        </authorList>
    </citation>
    <scope>NUCLEOTIDE SEQUENCE [LARGE SCALE GENOMIC DNA]</scope>
    <source>
        <strain evidence="2">JINMINGXINNONG_FW02</strain>
        <tissue evidence="2">Leaves</tissue>
    </source>
</reference>